<comment type="similarity">
    <text evidence="2">Belongs to the FAM187 family.</text>
</comment>
<evidence type="ECO:0000259" key="10">
    <source>
        <dbReference type="PROSITE" id="PS50835"/>
    </source>
</evidence>
<keyword evidence="6 8" id="KW-0472">Membrane</keyword>
<accession>A0A3Q0QTZ5</accession>
<feature type="transmembrane region" description="Helical" evidence="8">
    <location>
        <begin position="360"/>
        <end position="383"/>
    </location>
</feature>
<dbReference type="OMA" id="AWDKDST"/>
<name>A0A3Q0QTZ5_AMPCI</name>
<dbReference type="InterPro" id="IPR007110">
    <property type="entry name" value="Ig-like_dom"/>
</dbReference>
<organism evidence="11 12">
    <name type="scientific">Amphilophus citrinellus</name>
    <name type="common">Midas cichlid</name>
    <name type="synonym">Cichlasoma citrinellum</name>
    <dbReference type="NCBI Taxonomy" id="61819"/>
    <lineage>
        <taxon>Eukaryota</taxon>
        <taxon>Metazoa</taxon>
        <taxon>Chordata</taxon>
        <taxon>Craniata</taxon>
        <taxon>Vertebrata</taxon>
        <taxon>Euteleostomi</taxon>
        <taxon>Actinopterygii</taxon>
        <taxon>Neopterygii</taxon>
        <taxon>Teleostei</taxon>
        <taxon>Neoteleostei</taxon>
        <taxon>Acanthomorphata</taxon>
        <taxon>Ovalentaria</taxon>
        <taxon>Cichlomorphae</taxon>
        <taxon>Cichliformes</taxon>
        <taxon>Cichlidae</taxon>
        <taxon>New World cichlids</taxon>
        <taxon>Cichlasomatinae</taxon>
        <taxon>Heroini</taxon>
        <taxon>Amphilophus</taxon>
    </lineage>
</organism>
<dbReference type="AlphaFoldDB" id="A0A3Q0QTZ5"/>
<dbReference type="PROSITE" id="PS50835">
    <property type="entry name" value="IG_LIKE"/>
    <property type="match status" value="2"/>
</dbReference>
<feature type="domain" description="Ig-like" evidence="10">
    <location>
        <begin position="37"/>
        <end position="151"/>
    </location>
</feature>
<dbReference type="Gene3D" id="2.60.40.10">
    <property type="entry name" value="Immunoglobulins"/>
    <property type="match status" value="2"/>
</dbReference>
<dbReference type="PANTHER" id="PTHR32178:SF7">
    <property type="entry name" value="IG-LIKE V-TYPE DOMAIN-CONTAINING PROTEIN FAM187A"/>
    <property type="match status" value="1"/>
</dbReference>
<keyword evidence="4 9" id="KW-0732">Signal</keyword>
<dbReference type="STRING" id="61819.ENSACIP00000001792"/>
<evidence type="ECO:0000313" key="11">
    <source>
        <dbReference type="Ensembl" id="ENSACIP00000001792.1"/>
    </source>
</evidence>
<proteinExistence type="inferred from homology"/>
<evidence type="ECO:0000256" key="9">
    <source>
        <dbReference type="SAM" id="SignalP"/>
    </source>
</evidence>
<reference evidence="11" key="2">
    <citation type="submission" date="2025-09" db="UniProtKB">
        <authorList>
            <consortium name="Ensembl"/>
        </authorList>
    </citation>
    <scope>IDENTIFICATION</scope>
</reference>
<keyword evidence="12" id="KW-1185">Reference proteome</keyword>
<evidence type="ECO:0000313" key="12">
    <source>
        <dbReference type="Proteomes" id="UP000261340"/>
    </source>
</evidence>
<sequence>MPFPSFSTLFLLILSPEAWSYEAPEDKQDVFARTSCPAFLTFTNAAYLSGVTVELPCLCKPEQVQSVVWFFRKHLEHPGNTRALIDHHGNQLLDTSLVPHSGDLRSRFSIRLFSLLIFRAGPDDAGIYICGSAHKDFFYGYDLDIQEAQISTLYWLFTSFRPWSVCDRCGVPGEQVRVGLCYISSRFLHVRYRRANQTVTSCGSEAVPRAFSHVKQSRVRAKLEVRSCHVTCPSQNHLKVGSKTWHSASLPTEVPVFYLNHPEDQVLTLGCPGAQPNMAVAWDRGSNPIYRSGHSSGTNTGSTVLRLLIDTGHHLLFQPAKTQDSGIYYCWLDGRRAAEIHLLVYSHFGRSQSVLSHPDLLTAVRTLLGSYAAMTAVFFLLMLGRAVLRHRREETHVD</sequence>
<dbReference type="InterPro" id="IPR013783">
    <property type="entry name" value="Ig-like_fold"/>
</dbReference>
<dbReference type="InterPro" id="IPR036179">
    <property type="entry name" value="Ig-like_dom_sf"/>
</dbReference>
<keyword evidence="3 8" id="KW-0812">Transmembrane</keyword>
<evidence type="ECO:0000256" key="7">
    <source>
        <dbReference type="ARBA" id="ARBA00023180"/>
    </source>
</evidence>
<dbReference type="SUPFAM" id="SSF48726">
    <property type="entry name" value="Immunoglobulin"/>
    <property type="match status" value="2"/>
</dbReference>
<evidence type="ECO:0000256" key="2">
    <source>
        <dbReference type="ARBA" id="ARBA00008727"/>
    </source>
</evidence>
<dbReference type="InterPro" id="IPR039311">
    <property type="entry name" value="FAM187A/B"/>
</dbReference>
<dbReference type="Ensembl" id="ENSACIT00000001868.1">
    <property type="protein sequence ID" value="ENSACIP00000001792.1"/>
    <property type="gene ID" value="ENSACIG00000001467.1"/>
</dbReference>
<evidence type="ECO:0000256" key="3">
    <source>
        <dbReference type="ARBA" id="ARBA00022692"/>
    </source>
</evidence>
<dbReference type="PANTHER" id="PTHR32178">
    <property type="entry name" value="FAM187"/>
    <property type="match status" value="1"/>
</dbReference>
<keyword evidence="7" id="KW-0325">Glycoprotein</keyword>
<feature type="signal peptide" evidence="9">
    <location>
        <begin position="1"/>
        <end position="20"/>
    </location>
</feature>
<dbReference type="GO" id="GO:0016020">
    <property type="term" value="C:membrane"/>
    <property type="evidence" value="ECO:0007669"/>
    <property type="project" value="UniProtKB-SubCell"/>
</dbReference>
<dbReference type="InterPro" id="IPR003599">
    <property type="entry name" value="Ig_sub"/>
</dbReference>
<protein>
    <submittedName>
        <fullName evidence="11">Family with sequence similarity 187 member A</fullName>
    </submittedName>
</protein>
<evidence type="ECO:0000256" key="5">
    <source>
        <dbReference type="ARBA" id="ARBA00022989"/>
    </source>
</evidence>
<dbReference type="Proteomes" id="UP000261340">
    <property type="component" value="Unplaced"/>
</dbReference>
<evidence type="ECO:0000256" key="4">
    <source>
        <dbReference type="ARBA" id="ARBA00022729"/>
    </source>
</evidence>
<feature type="domain" description="Ig-like" evidence="10">
    <location>
        <begin position="251"/>
        <end position="330"/>
    </location>
</feature>
<evidence type="ECO:0000256" key="6">
    <source>
        <dbReference type="ARBA" id="ARBA00023136"/>
    </source>
</evidence>
<dbReference type="GeneTree" id="ENSGT00530000063991"/>
<reference evidence="11" key="1">
    <citation type="submission" date="2025-08" db="UniProtKB">
        <authorList>
            <consortium name="Ensembl"/>
        </authorList>
    </citation>
    <scope>IDENTIFICATION</scope>
</reference>
<dbReference type="SMART" id="SM00409">
    <property type="entry name" value="IG"/>
    <property type="match status" value="2"/>
</dbReference>
<keyword evidence="5 8" id="KW-1133">Transmembrane helix</keyword>
<feature type="chain" id="PRO_5018621577" evidence="9">
    <location>
        <begin position="21"/>
        <end position="398"/>
    </location>
</feature>
<evidence type="ECO:0000256" key="8">
    <source>
        <dbReference type="SAM" id="Phobius"/>
    </source>
</evidence>
<evidence type="ECO:0000256" key="1">
    <source>
        <dbReference type="ARBA" id="ARBA00004479"/>
    </source>
</evidence>
<comment type="subcellular location">
    <subcellularLocation>
        <location evidence="1">Membrane</location>
        <topology evidence="1">Single-pass type I membrane protein</topology>
    </subcellularLocation>
</comment>